<reference evidence="3" key="2">
    <citation type="submission" date="2019-07" db="EMBL/GenBank/DDBJ databases">
        <authorList>
            <person name="Seetharam A."/>
            <person name="Woodhouse M."/>
            <person name="Cannon E."/>
        </authorList>
    </citation>
    <scope>NUCLEOTIDE SEQUENCE [LARGE SCALE GENOMIC DNA]</scope>
    <source>
        <strain evidence="3">cv. B73</strain>
    </source>
</reference>
<keyword evidence="1" id="KW-0732">Signal</keyword>
<keyword evidence="4" id="KW-1185">Reference proteome</keyword>
<protein>
    <recommendedName>
        <fullName evidence="2">Myb/SANT-like domain-containing protein</fullName>
    </recommendedName>
</protein>
<organism evidence="3 4">
    <name type="scientific">Zea mays</name>
    <name type="common">Maize</name>
    <dbReference type="NCBI Taxonomy" id="4577"/>
    <lineage>
        <taxon>Eukaryota</taxon>
        <taxon>Viridiplantae</taxon>
        <taxon>Streptophyta</taxon>
        <taxon>Embryophyta</taxon>
        <taxon>Tracheophyta</taxon>
        <taxon>Spermatophyta</taxon>
        <taxon>Magnoliopsida</taxon>
        <taxon>Liliopsida</taxon>
        <taxon>Poales</taxon>
        <taxon>Poaceae</taxon>
        <taxon>PACMAD clade</taxon>
        <taxon>Panicoideae</taxon>
        <taxon>Andropogonodae</taxon>
        <taxon>Andropogoneae</taxon>
        <taxon>Tripsacinae</taxon>
        <taxon>Zea</taxon>
    </lineage>
</organism>
<evidence type="ECO:0000256" key="1">
    <source>
        <dbReference type="SAM" id="SignalP"/>
    </source>
</evidence>
<reference evidence="4" key="1">
    <citation type="journal article" date="2009" name="Science">
        <title>The B73 maize genome: complexity, diversity, and dynamics.</title>
        <authorList>
            <person name="Schnable P.S."/>
            <person name="Ware D."/>
            <person name="Fulton R.S."/>
            <person name="Stein J.C."/>
            <person name="Wei F."/>
            <person name="Pasternak S."/>
            <person name="Liang C."/>
            <person name="Zhang J."/>
            <person name="Fulton L."/>
            <person name="Graves T.A."/>
            <person name="Minx P."/>
            <person name="Reily A.D."/>
            <person name="Courtney L."/>
            <person name="Kruchowski S.S."/>
            <person name="Tomlinson C."/>
            <person name="Strong C."/>
            <person name="Delehaunty K."/>
            <person name="Fronick C."/>
            <person name="Courtney B."/>
            <person name="Rock S.M."/>
            <person name="Belter E."/>
            <person name="Du F."/>
            <person name="Kim K."/>
            <person name="Abbott R.M."/>
            <person name="Cotton M."/>
            <person name="Levy A."/>
            <person name="Marchetto P."/>
            <person name="Ochoa K."/>
            <person name="Jackson S.M."/>
            <person name="Gillam B."/>
            <person name="Chen W."/>
            <person name="Yan L."/>
            <person name="Higginbotham J."/>
            <person name="Cardenas M."/>
            <person name="Waligorski J."/>
            <person name="Applebaum E."/>
            <person name="Phelps L."/>
            <person name="Falcone J."/>
            <person name="Kanchi K."/>
            <person name="Thane T."/>
            <person name="Scimone A."/>
            <person name="Thane N."/>
            <person name="Henke J."/>
            <person name="Wang T."/>
            <person name="Ruppert J."/>
            <person name="Shah N."/>
            <person name="Rotter K."/>
            <person name="Hodges J."/>
            <person name="Ingenthron E."/>
            <person name="Cordes M."/>
            <person name="Kohlberg S."/>
            <person name="Sgro J."/>
            <person name="Delgado B."/>
            <person name="Mead K."/>
            <person name="Chinwalla A."/>
            <person name="Leonard S."/>
            <person name="Crouse K."/>
            <person name="Collura K."/>
            <person name="Kudrna D."/>
            <person name="Currie J."/>
            <person name="He R."/>
            <person name="Angelova A."/>
            <person name="Rajasekar S."/>
            <person name="Mueller T."/>
            <person name="Lomeli R."/>
            <person name="Scara G."/>
            <person name="Ko A."/>
            <person name="Delaney K."/>
            <person name="Wissotski M."/>
            <person name="Lopez G."/>
            <person name="Campos D."/>
            <person name="Braidotti M."/>
            <person name="Ashley E."/>
            <person name="Golser W."/>
            <person name="Kim H."/>
            <person name="Lee S."/>
            <person name="Lin J."/>
            <person name="Dujmic Z."/>
            <person name="Kim W."/>
            <person name="Talag J."/>
            <person name="Zuccolo A."/>
            <person name="Fan C."/>
            <person name="Sebastian A."/>
            <person name="Kramer M."/>
            <person name="Spiegel L."/>
            <person name="Nascimento L."/>
            <person name="Zutavern T."/>
            <person name="Miller B."/>
            <person name="Ambroise C."/>
            <person name="Muller S."/>
            <person name="Spooner W."/>
            <person name="Narechania A."/>
            <person name="Ren L."/>
            <person name="Wei S."/>
            <person name="Kumari S."/>
            <person name="Faga B."/>
            <person name="Levy M.J."/>
            <person name="McMahan L."/>
            <person name="Van Buren P."/>
            <person name="Vaughn M.W."/>
            <person name="Ying K."/>
            <person name="Yeh C.-T."/>
            <person name="Emrich S.J."/>
            <person name="Jia Y."/>
            <person name="Kalyanaraman A."/>
            <person name="Hsia A.-P."/>
            <person name="Barbazuk W.B."/>
            <person name="Baucom R.S."/>
            <person name="Brutnell T.P."/>
            <person name="Carpita N.C."/>
            <person name="Chaparro C."/>
            <person name="Chia J.-M."/>
            <person name="Deragon J.-M."/>
            <person name="Estill J.C."/>
            <person name="Fu Y."/>
            <person name="Jeddeloh J.A."/>
            <person name="Han Y."/>
            <person name="Lee H."/>
            <person name="Li P."/>
            <person name="Lisch D.R."/>
            <person name="Liu S."/>
            <person name="Liu Z."/>
            <person name="Nagel D.H."/>
            <person name="McCann M.C."/>
            <person name="SanMiguel P."/>
            <person name="Myers A.M."/>
            <person name="Nettleton D."/>
            <person name="Nguyen J."/>
            <person name="Penning B.W."/>
            <person name="Ponnala L."/>
            <person name="Schneider K.L."/>
            <person name="Schwartz D.C."/>
            <person name="Sharma A."/>
            <person name="Soderlund C."/>
            <person name="Springer N.M."/>
            <person name="Sun Q."/>
            <person name="Wang H."/>
            <person name="Waterman M."/>
            <person name="Westerman R."/>
            <person name="Wolfgruber T.K."/>
            <person name="Yang L."/>
            <person name="Yu Y."/>
            <person name="Zhang L."/>
            <person name="Zhou S."/>
            <person name="Zhu Q."/>
            <person name="Bennetzen J.L."/>
            <person name="Dawe R.K."/>
            <person name="Jiang J."/>
            <person name="Jiang N."/>
            <person name="Presting G.G."/>
            <person name="Wessler S.R."/>
            <person name="Aluru S."/>
            <person name="Martienssen R.A."/>
            <person name="Clifton S.W."/>
            <person name="McCombie W.R."/>
            <person name="Wing R.A."/>
            <person name="Wilson R.K."/>
        </authorList>
    </citation>
    <scope>NUCLEOTIDE SEQUENCE [LARGE SCALE GENOMIC DNA]</scope>
    <source>
        <strain evidence="4">cv. B73</strain>
    </source>
</reference>
<feature type="domain" description="Myb/SANT-like" evidence="2">
    <location>
        <begin position="209"/>
        <end position="294"/>
    </location>
</feature>
<dbReference type="InterPro" id="IPR024752">
    <property type="entry name" value="Myb/SANT-like_dom"/>
</dbReference>
<evidence type="ECO:0000313" key="3">
    <source>
        <dbReference type="EnsemblPlants" id="Zm00001eb236780_P001"/>
    </source>
</evidence>
<dbReference type="Pfam" id="PF12776">
    <property type="entry name" value="Myb_DNA-bind_3"/>
    <property type="match status" value="1"/>
</dbReference>
<dbReference type="AlphaFoldDB" id="A0A804PH04"/>
<dbReference type="Gramene" id="Zm00001eb236780_T001">
    <property type="protein sequence ID" value="Zm00001eb236780_P001"/>
    <property type="gene ID" value="Zm00001eb236780"/>
</dbReference>
<name>A0A804PH04_MAIZE</name>
<feature type="chain" id="PRO_5032681577" description="Myb/SANT-like domain-containing protein" evidence="1">
    <location>
        <begin position="25"/>
        <end position="419"/>
    </location>
</feature>
<sequence length="419" mass="45876">MVPEYGRAWSSLLLLLATVLATTAAEARLARATCRHDPIPAVHPFSSLLGQATRVQIPTLIQAHAIRPKSSSVASQDALAQSERSLARVFSRPRALRLSPRLLSPLSSPPLPPSPLAVELSPRLLSPSSSPPVSSRPRALCPLSPLALELSHPVSYRPRALTPPSLVVLELSHPPLSSLVRISILQGASKAMADMVSEVAGQGARPALRWTAVMSGFVLRRFVDLIGNGVKTDKGFKEIHLNSVAKNVSEFCGQEVTGQQVYNHLRKWRSRWVKVCKLKDISGALWDEDNFVISLEEGHYAAYIKGKTVDKGTPGESNDNKPNLGKRKRFMTDEDVAVFNGMKQAVSDVAAAVRESIHAEAAPGIYNAVINCPGFSREALMYALNHMMEHKATSLVFLDMTPDDRDLWLKTFLAKHYHN</sequence>
<dbReference type="PANTHER" id="PTHR47127">
    <property type="entry name" value="10A19I.15"/>
    <property type="match status" value="1"/>
</dbReference>
<dbReference type="EnsemblPlants" id="Zm00001eb236780_T001">
    <property type="protein sequence ID" value="Zm00001eb236780_P001"/>
    <property type="gene ID" value="Zm00001eb236780"/>
</dbReference>
<dbReference type="InParanoid" id="A0A804PH04"/>
<feature type="signal peptide" evidence="1">
    <location>
        <begin position="1"/>
        <end position="24"/>
    </location>
</feature>
<reference evidence="3" key="3">
    <citation type="submission" date="2021-05" db="UniProtKB">
        <authorList>
            <consortium name="EnsemblPlants"/>
        </authorList>
    </citation>
    <scope>IDENTIFICATION</scope>
    <source>
        <strain evidence="3">cv. B73</strain>
    </source>
</reference>
<proteinExistence type="predicted"/>
<dbReference type="Proteomes" id="UP000007305">
    <property type="component" value="Chromosome 5"/>
</dbReference>
<accession>A0A804PH04</accession>
<evidence type="ECO:0000259" key="2">
    <source>
        <dbReference type="Pfam" id="PF12776"/>
    </source>
</evidence>
<evidence type="ECO:0000313" key="4">
    <source>
        <dbReference type="Proteomes" id="UP000007305"/>
    </source>
</evidence>